<evidence type="ECO:0000259" key="8">
    <source>
        <dbReference type="PROSITE" id="PS50955"/>
    </source>
</evidence>
<keyword evidence="9" id="KW-1185">Reference proteome</keyword>
<reference evidence="10" key="1">
    <citation type="submission" date="2025-08" db="UniProtKB">
        <authorList>
            <consortium name="RefSeq"/>
        </authorList>
    </citation>
    <scope>IDENTIFICATION</scope>
</reference>
<keyword evidence="3" id="KW-0597">Phosphoprotein</keyword>
<dbReference type="Pfam" id="PF08198">
    <property type="entry name" value="Thymopoietin"/>
    <property type="match status" value="1"/>
</dbReference>
<dbReference type="PROSITE" id="PS50955">
    <property type="entry name" value="LEM_LIKE"/>
    <property type="match status" value="1"/>
</dbReference>
<keyword evidence="5" id="KW-0238">DNA-binding</keyword>
<evidence type="ECO:0000256" key="4">
    <source>
        <dbReference type="ARBA" id="ARBA00022990"/>
    </source>
</evidence>
<dbReference type="PANTHER" id="PTHR12019">
    <property type="entry name" value="LAMINA-ASSOCIATED POLYPEPTIDE THYMOPOIETIN"/>
    <property type="match status" value="1"/>
</dbReference>
<protein>
    <submittedName>
        <fullName evidence="10">Thymopoietin a isoform X1</fullName>
    </submittedName>
</protein>
<dbReference type="RefSeq" id="XP_034073572.1">
    <property type="nucleotide sequence ID" value="XM_034217681.1"/>
</dbReference>
<evidence type="ECO:0000256" key="2">
    <source>
        <dbReference type="ARBA" id="ARBA00022481"/>
    </source>
</evidence>
<keyword evidence="2" id="KW-0488">Methylation</keyword>
<feature type="compositionally biased region" description="Acidic residues" evidence="6">
    <location>
        <begin position="219"/>
        <end position="229"/>
    </location>
</feature>
<dbReference type="CTD" id="352907"/>
<dbReference type="CDD" id="cd12940">
    <property type="entry name" value="LEM_LAP2_LEMD1"/>
    <property type="match status" value="1"/>
</dbReference>
<dbReference type="AlphaFoldDB" id="A0A6P8V998"/>
<dbReference type="InterPro" id="IPR013146">
    <property type="entry name" value="LEM-like_dom"/>
</dbReference>
<dbReference type="PANTHER" id="PTHR12019:SF21">
    <property type="entry name" value="THYMOPOIETIN A"/>
    <property type="match status" value="1"/>
</dbReference>
<evidence type="ECO:0000256" key="5">
    <source>
        <dbReference type="ARBA" id="ARBA00023125"/>
    </source>
</evidence>
<sequence>MSEYLDDPSVLTKEKLKTELAAHDVELPNGNPTKDVYVQLYLKHITANNKKHVTTSVDVFSSDEDLPPPVVSSRSRSSGRKATRKTDKVLPDEMDVTVLTDGGLMDELQKHGVNAGPIVASTRKLYERKLQKLLDEGPAQPPLPEVIVTETQVNHNGNSESDLYSDKEDEVIAEPVPVPEPEPEPEPVPVVERPVRSRGKTPVTTRTRSSQHHTRDQLMDMEDDDDEDNVLQVKRRSRRPSQRMTVPEDLRPLSMDQIQVKSNRRVSQRLDSPDRAEPPPISSRPVQEPEPIITPLKPGVRSQRPTARPSRLSSPLVQLVKVDPVTFSPMCKISPIKRREYHESLSDRSGSKPNGVSVARDECASPDVLLHGRRQQKITSFMSKYSPMKTLNSTSILSNDVLVRKVEKIAAGDQSQKVVETEVLKELFPNDVNSPTGITATCRRPIRGAAHRPLKSSDLWNGDENSIFSPKTTKTTSSFSSYTQSCTDSRVTSLPISTTSTSSFSSSSRLLSAAPPAGHTKTAPRSMALWKKLFLLAVVAGFLFLVYQAMETNIINPFEASETEVASSGTA</sequence>
<feature type="region of interest" description="Disordered" evidence="6">
    <location>
        <begin position="61"/>
        <end position="87"/>
    </location>
</feature>
<dbReference type="Proteomes" id="UP000515161">
    <property type="component" value="Unplaced"/>
</dbReference>
<dbReference type="GO" id="GO:0003677">
    <property type="term" value="F:DNA binding"/>
    <property type="evidence" value="ECO:0007669"/>
    <property type="project" value="UniProtKB-KW"/>
</dbReference>
<proteinExistence type="inferred from homology"/>
<gene>
    <name evidence="10" type="primary">tmpoa</name>
</gene>
<feature type="region of interest" description="Disordered" evidence="6">
    <location>
        <begin position="340"/>
        <end position="360"/>
    </location>
</feature>
<comment type="similarity">
    <text evidence="1">Belongs to the LEM family.</text>
</comment>
<feature type="compositionally biased region" description="Basic and acidic residues" evidence="6">
    <location>
        <begin position="340"/>
        <end position="350"/>
    </location>
</feature>
<dbReference type="Gene3D" id="1.10.720.40">
    <property type="match status" value="2"/>
</dbReference>
<evidence type="ECO:0000256" key="1">
    <source>
        <dbReference type="ARBA" id="ARBA00007744"/>
    </source>
</evidence>
<evidence type="ECO:0000256" key="3">
    <source>
        <dbReference type="ARBA" id="ARBA00022553"/>
    </source>
</evidence>
<feature type="domain" description="LEM-like" evidence="8">
    <location>
        <begin position="5"/>
        <end position="48"/>
    </location>
</feature>
<keyword evidence="4" id="KW-0007">Acetylation</keyword>
<evidence type="ECO:0000256" key="6">
    <source>
        <dbReference type="SAM" id="MobiDB-lite"/>
    </source>
</evidence>
<dbReference type="InterPro" id="IPR011015">
    <property type="entry name" value="LEM/LEM-like_dom_sf"/>
</dbReference>
<dbReference type="FunFam" id="1.10.720.40:FF:000001">
    <property type="entry name" value="LEM domain containing 2, isoform CRA_a"/>
    <property type="match status" value="2"/>
</dbReference>
<accession>A0A6P8V998</accession>
<evidence type="ECO:0000259" key="7">
    <source>
        <dbReference type="PROSITE" id="PS50954"/>
    </source>
</evidence>
<dbReference type="GO" id="GO:0005635">
    <property type="term" value="C:nuclear envelope"/>
    <property type="evidence" value="ECO:0007669"/>
    <property type="project" value="UniProtKB-ARBA"/>
</dbReference>
<feature type="domain" description="LEM" evidence="7">
    <location>
        <begin position="93"/>
        <end position="137"/>
    </location>
</feature>
<dbReference type="SUPFAM" id="SSF63451">
    <property type="entry name" value="LEM domain"/>
    <property type="match status" value="2"/>
</dbReference>
<dbReference type="CDD" id="cd12935">
    <property type="entry name" value="LEM_like"/>
    <property type="match status" value="1"/>
</dbReference>
<dbReference type="Pfam" id="PF03020">
    <property type="entry name" value="LEM"/>
    <property type="match status" value="1"/>
</dbReference>
<evidence type="ECO:0000313" key="9">
    <source>
        <dbReference type="Proteomes" id="UP000515161"/>
    </source>
</evidence>
<dbReference type="InParanoid" id="A0A6P8V998"/>
<dbReference type="OrthoDB" id="10072362at2759"/>
<dbReference type="PROSITE" id="PS50954">
    <property type="entry name" value="LEM"/>
    <property type="match status" value="1"/>
</dbReference>
<dbReference type="KEGG" id="gacu:117547149"/>
<organism evidence="9 10">
    <name type="scientific">Gymnodraco acuticeps</name>
    <name type="common">Antarctic dragonfish</name>
    <dbReference type="NCBI Taxonomy" id="8218"/>
    <lineage>
        <taxon>Eukaryota</taxon>
        <taxon>Metazoa</taxon>
        <taxon>Chordata</taxon>
        <taxon>Craniata</taxon>
        <taxon>Vertebrata</taxon>
        <taxon>Euteleostomi</taxon>
        <taxon>Actinopterygii</taxon>
        <taxon>Neopterygii</taxon>
        <taxon>Teleostei</taxon>
        <taxon>Neoteleostei</taxon>
        <taxon>Acanthomorphata</taxon>
        <taxon>Eupercaria</taxon>
        <taxon>Perciformes</taxon>
        <taxon>Notothenioidei</taxon>
        <taxon>Bathydraconidae</taxon>
        <taxon>Gymnodraco</taxon>
    </lineage>
</organism>
<name>A0A6P8V998_GYMAC</name>
<feature type="region of interest" description="Disordered" evidence="6">
    <location>
        <begin position="175"/>
        <end position="313"/>
    </location>
</feature>
<dbReference type="InterPro" id="IPR051656">
    <property type="entry name" value="LEM_domain"/>
</dbReference>
<dbReference type="SMART" id="SM01261">
    <property type="entry name" value="Thymopoietin"/>
    <property type="match status" value="1"/>
</dbReference>
<dbReference type="InterPro" id="IPR003887">
    <property type="entry name" value="LEM_dom"/>
</dbReference>
<evidence type="ECO:0000313" key="10">
    <source>
        <dbReference type="RefSeq" id="XP_034073572.1"/>
    </source>
</evidence>
<feature type="compositionally biased region" description="Low complexity" evidence="6">
    <location>
        <begin position="497"/>
        <end position="517"/>
    </location>
</feature>
<dbReference type="FunCoup" id="A0A6P8V998">
    <property type="interactions" value="58"/>
</dbReference>
<dbReference type="SMART" id="SM00540">
    <property type="entry name" value="LEM"/>
    <property type="match status" value="1"/>
</dbReference>
<feature type="region of interest" description="Disordered" evidence="6">
    <location>
        <begin position="497"/>
        <end position="518"/>
    </location>
</feature>
<dbReference type="GeneID" id="117547149"/>